<evidence type="ECO:0000313" key="6">
    <source>
        <dbReference type="EMBL" id="KAF4613722.1"/>
    </source>
</evidence>
<dbReference type="SUPFAM" id="SSF53474">
    <property type="entry name" value="alpha/beta-Hydrolases"/>
    <property type="match status" value="1"/>
</dbReference>
<keyword evidence="2" id="KW-0378">Hydrolase</keyword>
<feature type="domain" description="Carboxylesterase type B" evidence="4">
    <location>
        <begin position="32"/>
        <end position="520"/>
    </location>
</feature>
<gene>
    <name evidence="6" type="ORF">D9613_007950</name>
</gene>
<feature type="chain" id="PRO_5034168431" evidence="3">
    <location>
        <begin position="23"/>
        <end position="1212"/>
    </location>
</feature>
<accession>A0A8H4VL87</accession>
<dbReference type="Gene3D" id="3.90.226.10">
    <property type="entry name" value="2-enoyl-CoA Hydratase, Chain A, domain 1"/>
    <property type="match status" value="1"/>
</dbReference>
<name>A0A8H4VL87_9AGAR</name>
<dbReference type="InterPro" id="IPR005151">
    <property type="entry name" value="Tail-specific_protease"/>
</dbReference>
<keyword evidence="3" id="KW-0732">Signal</keyword>
<dbReference type="GO" id="GO:0006508">
    <property type="term" value="P:proteolysis"/>
    <property type="evidence" value="ECO:0007669"/>
    <property type="project" value="InterPro"/>
</dbReference>
<feature type="domain" description="Tail specific protease" evidence="5">
    <location>
        <begin position="919"/>
        <end position="1104"/>
    </location>
</feature>
<evidence type="ECO:0000259" key="4">
    <source>
        <dbReference type="Pfam" id="PF00135"/>
    </source>
</evidence>
<dbReference type="PANTHER" id="PTHR11559">
    <property type="entry name" value="CARBOXYLESTERASE"/>
    <property type="match status" value="1"/>
</dbReference>
<dbReference type="Proteomes" id="UP000521872">
    <property type="component" value="Unassembled WGS sequence"/>
</dbReference>
<evidence type="ECO:0000256" key="1">
    <source>
        <dbReference type="ARBA" id="ARBA00005964"/>
    </source>
</evidence>
<evidence type="ECO:0000256" key="2">
    <source>
        <dbReference type="ARBA" id="ARBA00022801"/>
    </source>
</evidence>
<dbReference type="GO" id="GO:0008236">
    <property type="term" value="F:serine-type peptidase activity"/>
    <property type="evidence" value="ECO:0007669"/>
    <property type="project" value="InterPro"/>
</dbReference>
<sequence>MAGMSTFSKVFLILYSVCCSLAAPAPPGTVDVALKTGTFRGVSSTSSGIDKFLAIPFATPPVGDLRFKAPVSIKKASSGIQDASKFGNACPQPADSGLGAPVAEDCLFLNVFRPTGLKSNAKLPVLFWIHGGAYTSGAASASPNDPTPIIQRSIAIGKPIIFVSTNYRLNTFGFLSSSAVQPQDLNVGLQDQTMALQFVQDNIAAFGGDPSKVTIFGQSAGAGSVEAHFLYPSSRSLFRAGISDSSTGPFKSSPNAATYDKANKPFSRLLQETGCSAGKGAVACLQKVPFETLLNISNTMIDNTLNSQLWQPSVGPPGSLIPEEASARILSGNFLHLPFLAGTNLNEGKGFSVSVRNLGLSGAAETARFKKFIGDLVIDNSTLTEDVLNEFATLFPANDPSLGAPFNTGDSLFERAAAWYTDQMFLSPRRFFFQHASALQPMFGYYFIEFIPGDDITLGVTHASELNLIFGTQTSVASVETSLANSMKDFYINFVNDLNPGPSWPAYTRESPRLMQLIRNNITLIPDVSLTDMAGIKSLKTSLLLLASLSTFTAASDVVTRAADPCAAIGQQTWVSPSAVRACYRSVKVNETEKANILDVIEKSLAFHTSTNYQARAPQPFTSDVHEDILLDIARIRKQKYASDYDLHIDISRSVKRLNDGHCSWSNQCYVTLFVNYLPLPLTLLTDRLGFQSVHIAPEAFSVASAEFGDAIKFWQDALPGQLKGKLESLAGAKVLLINGKPPFDAVNDNAQIAGSYQALGTRQNGFFSSYRLVSGSWTYLLGNFAQQGLPLSDQVVLTVQRKDHILPETFVLPYRSKISSASKKFSDTASWRAQSCKALDGTNGVDVYAEDIPSFSTFTTFQQQPPVKVRTQREHPVNVMLDDTPLSNVALPPVLAPSLPSVSGSYGAAQFYMAKDGKTGILALGSFSDGSYDRFLNALLEGLLSLKAKGATQLIVDVSNNGGGYICAAHYLHRIIAGPKASTVPQAGLDSTARNGPLAQLIVKKIVNEDADPEIQLLYNPLQWRDAKHVSFPKNADWLQPPVPVTINGRKDAFSQRLGQECQPEGFPTEPPQEALFDPKKVAIVSNGRCASSCSLFSIAMNKFEGSKTVVVGGKKDVKQQYCGTIGGQSTDFSTIDTEIKTAKLKNHTLAPPDLLVNGVFGITWRLAFGIDDPNQPAEWQNHQADVNLPLTEELANNPVAIWEEVIKRVL</sequence>
<dbReference type="InterPro" id="IPR029058">
    <property type="entry name" value="AB_hydrolase_fold"/>
</dbReference>
<reference evidence="6 7" key="1">
    <citation type="submission" date="2019-12" db="EMBL/GenBank/DDBJ databases">
        <authorList>
            <person name="Floudas D."/>
            <person name="Bentzer J."/>
            <person name="Ahren D."/>
            <person name="Johansson T."/>
            <person name="Persson P."/>
            <person name="Tunlid A."/>
        </authorList>
    </citation>
    <scope>NUCLEOTIDE SEQUENCE [LARGE SCALE GENOMIC DNA]</scope>
    <source>
        <strain evidence="6 7">CBS 102.39</strain>
    </source>
</reference>
<evidence type="ECO:0000259" key="5">
    <source>
        <dbReference type="Pfam" id="PF03572"/>
    </source>
</evidence>
<proteinExistence type="inferred from homology"/>
<evidence type="ECO:0000313" key="7">
    <source>
        <dbReference type="Proteomes" id="UP000521872"/>
    </source>
</evidence>
<feature type="signal peptide" evidence="3">
    <location>
        <begin position="1"/>
        <end position="22"/>
    </location>
</feature>
<dbReference type="InterPro" id="IPR029045">
    <property type="entry name" value="ClpP/crotonase-like_dom_sf"/>
</dbReference>
<dbReference type="InterPro" id="IPR019826">
    <property type="entry name" value="Carboxylesterase_B_AS"/>
</dbReference>
<dbReference type="Pfam" id="PF00135">
    <property type="entry name" value="COesterase"/>
    <property type="match status" value="1"/>
</dbReference>
<dbReference type="SUPFAM" id="SSF52096">
    <property type="entry name" value="ClpP/crotonase"/>
    <property type="match status" value="1"/>
</dbReference>
<comment type="caution">
    <text evidence="6">The sequence shown here is derived from an EMBL/GenBank/DDBJ whole genome shotgun (WGS) entry which is preliminary data.</text>
</comment>
<evidence type="ECO:0000256" key="3">
    <source>
        <dbReference type="SAM" id="SignalP"/>
    </source>
</evidence>
<comment type="similarity">
    <text evidence="1">Belongs to the type-B carboxylesterase/lipase family.</text>
</comment>
<dbReference type="InterPro" id="IPR019819">
    <property type="entry name" value="Carboxylesterase_B_CS"/>
</dbReference>
<dbReference type="InterPro" id="IPR050309">
    <property type="entry name" value="Type-B_Carboxylest/Lipase"/>
</dbReference>
<dbReference type="PROSITE" id="PS00122">
    <property type="entry name" value="CARBOXYLESTERASE_B_1"/>
    <property type="match status" value="1"/>
</dbReference>
<protein>
    <submittedName>
        <fullName evidence="6">Uncharacterized protein</fullName>
    </submittedName>
</protein>
<organism evidence="6 7">
    <name type="scientific">Agrocybe pediades</name>
    <dbReference type="NCBI Taxonomy" id="84607"/>
    <lineage>
        <taxon>Eukaryota</taxon>
        <taxon>Fungi</taxon>
        <taxon>Dikarya</taxon>
        <taxon>Basidiomycota</taxon>
        <taxon>Agaricomycotina</taxon>
        <taxon>Agaricomycetes</taxon>
        <taxon>Agaricomycetidae</taxon>
        <taxon>Agaricales</taxon>
        <taxon>Agaricineae</taxon>
        <taxon>Strophariaceae</taxon>
        <taxon>Agrocybe</taxon>
    </lineage>
</organism>
<keyword evidence="7" id="KW-1185">Reference proteome</keyword>
<dbReference type="InterPro" id="IPR002018">
    <property type="entry name" value="CarbesteraseB"/>
</dbReference>
<dbReference type="AlphaFoldDB" id="A0A8H4VL87"/>
<dbReference type="Gene3D" id="3.40.50.1820">
    <property type="entry name" value="alpha/beta hydrolase"/>
    <property type="match status" value="1"/>
</dbReference>
<dbReference type="Pfam" id="PF03572">
    <property type="entry name" value="Peptidase_S41"/>
    <property type="match status" value="1"/>
</dbReference>
<dbReference type="PROSITE" id="PS00941">
    <property type="entry name" value="CARBOXYLESTERASE_B_2"/>
    <property type="match status" value="1"/>
</dbReference>
<dbReference type="EMBL" id="JAACJL010000045">
    <property type="protein sequence ID" value="KAF4613722.1"/>
    <property type="molecule type" value="Genomic_DNA"/>
</dbReference>